<evidence type="ECO:0000313" key="1">
    <source>
        <dbReference type="EMBL" id="VVD03301.1"/>
    </source>
</evidence>
<reference evidence="1 2" key="1">
    <citation type="submission" date="2017-07" db="EMBL/GenBank/DDBJ databases">
        <authorList>
            <person name="Talla V."/>
            <person name="Backstrom N."/>
        </authorList>
    </citation>
    <scope>NUCLEOTIDE SEQUENCE [LARGE SCALE GENOMIC DNA]</scope>
</reference>
<proteinExistence type="predicted"/>
<name>A0A5E4QY02_9NEOP</name>
<evidence type="ECO:0000313" key="2">
    <source>
        <dbReference type="Proteomes" id="UP000324832"/>
    </source>
</evidence>
<accession>A0A5E4QY02</accession>
<dbReference type="Proteomes" id="UP000324832">
    <property type="component" value="Unassembled WGS sequence"/>
</dbReference>
<protein>
    <submittedName>
        <fullName evidence="1">Uncharacterized protein</fullName>
    </submittedName>
</protein>
<organism evidence="1 2">
    <name type="scientific">Leptidea sinapis</name>
    <dbReference type="NCBI Taxonomy" id="189913"/>
    <lineage>
        <taxon>Eukaryota</taxon>
        <taxon>Metazoa</taxon>
        <taxon>Ecdysozoa</taxon>
        <taxon>Arthropoda</taxon>
        <taxon>Hexapoda</taxon>
        <taxon>Insecta</taxon>
        <taxon>Pterygota</taxon>
        <taxon>Neoptera</taxon>
        <taxon>Endopterygota</taxon>
        <taxon>Lepidoptera</taxon>
        <taxon>Glossata</taxon>
        <taxon>Ditrysia</taxon>
        <taxon>Papilionoidea</taxon>
        <taxon>Pieridae</taxon>
        <taxon>Dismorphiinae</taxon>
        <taxon>Leptidea</taxon>
    </lineage>
</organism>
<sequence>MMFLGKPNKFSYGTVTIPNYLGIMPRNYSRKTDRQRWDTTSMEKAFQAINNNEARRRFNGS</sequence>
<gene>
    <name evidence="1" type="ORF">LSINAPIS_LOCUS13320</name>
</gene>
<dbReference type="EMBL" id="FZQP02006666">
    <property type="protein sequence ID" value="VVD03301.1"/>
    <property type="molecule type" value="Genomic_DNA"/>
</dbReference>
<keyword evidence="2" id="KW-1185">Reference proteome</keyword>
<dbReference type="AlphaFoldDB" id="A0A5E4QY02"/>